<keyword evidence="5" id="KW-1133">Transmembrane helix</keyword>
<accession>A0A1I8GQ62</accession>
<dbReference type="Pfam" id="PF00876">
    <property type="entry name" value="Innexin"/>
    <property type="match status" value="1"/>
</dbReference>
<evidence type="ECO:0000313" key="10">
    <source>
        <dbReference type="Proteomes" id="UP000095280"/>
    </source>
</evidence>
<evidence type="ECO:0000256" key="5">
    <source>
        <dbReference type="ARBA" id="ARBA00022989"/>
    </source>
</evidence>
<reference evidence="11 12" key="1">
    <citation type="submission" date="2016-11" db="UniProtKB">
        <authorList>
            <consortium name="WormBaseParasite"/>
        </authorList>
    </citation>
    <scope>IDENTIFICATION</scope>
</reference>
<evidence type="ECO:0000256" key="3">
    <source>
        <dbReference type="ARBA" id="ARBA00022475"/>
    </source>
</evidence>
<organism evidence="10 13">
    <name type="scientific">Macrostomum lignano</name>
    <dbReference type="NCBI Taxonomy" id="282301"/>
    <lineage>
        <taxon>Eukaryota</taxon>
        <taxon>Metazoa</taxon>
        <taxon>Spiralia</taxon>
        <taxon>Lophotrochozoa</taxon>
        <taxon>Platyhelminthes</taxon>
        <taxon>Rhabditophora</taxon>
        <taxon>Macrostomorpha</taxon>
        <taxon>Macrostomida</taxon>
        <taxon>Macrostomidae</taxon>
        <taxon>Macrostomum</taxon>
    </lineage>
</organism>
<dbReference type="GO" id="GO:0005921">
    <property type="term" value="C:gap junction"/>
    <property type="evidence" value="ECO:0007669"/>
    <property type="project" value="UniProtKB-UniRule"/>
</dbReference>
<dbReference type="AlphaFoldDB" id="A0A1I8GQ62"/>
<comment type="function">
    <text evidence="9">Structural component of the gap junctions.</text>
</comment>
<dbReference type="PANTHER" id="PTHR11893:SF36">
    <property type="entry name" value="INNEXIN-5"/>
    <property type="match status" value="1"/>
</dbReference>
<keyword evidence="7" id="KW-0472">Membrane</keyword>
<evidence type="ECO:0000313" key="12">
    <source>
        <dbReference type="WBParaSite" id="maker-uti_cns_0001737-snap-gene-0.8-mRNA-1"/>
    </source>
</evidence>
<comment type="similarity">
    <text evidence="9">Belongs to the pannexin family.</text>
</comment>
<dbReference type="WBParaSite" id="maker-uti_cns_0001737-snap-gene-0.8-mRNA-1">
    <property type="protein sequence ID" value="maker-uti_cns_0001737-snap-gene-0.8-mRNA-1"/>
    <property type="gene ID" value="maker-uti_cns_0001737-snap-gene-0.8"/>
</dbReference>
<dbReference type="GO" id="GO:0034220">
    <property type="term" value="P:monoatomic ion transmembrane transport"/>
    <property type="evidence" value="ECO:0007669"/>
    <property type="project" value="UniProtKB-KW"/>
</dbReference>
<comment type="subcellular location">
    <subcellularLocation>
        <location evidence="1 9">Cell membrane</location>
        <topology evidence="1 9">Multi-pass membrane protein</topology>
    </subcellularLocation>
</comment>
<name>A0A1I8GQ62_9PLAT</name>
<evidence type="ECO:0000256" key="7">
    <source>
        <dbReference type="ARBA" id="ARBA00023136"/>
    </source>
</evidence>
<dbReference type="PROSITE" id="PS51013">
    <property type="entry name" value="PANNEXIN"/>
    <property type="match status" value="1"/>
</dbReference>
<dbReference type="PANTHER" id="PTHR11893">
    <property type="entry name" value="INNEXIN"/>
    <property type="match status" value="1"/>
</dbReference>
<keyword evidence="2 9" id="KW-0813">Transport</keyword>
<protein>
    <recommendedName>
        <fullName evidence="9">Innexin</fullName>
    </recommendedName>
</protein>
<dbReference type="WBParaSite" id="maker-uti_cns_0001155-snap-gene-0.7-mRNA-1">
    <property type="protein sequence ID" value="maker-uti_cns_0001155-snap-gene-0.7-mRNA-1"/>
    <property type="gene ID" value="maker-uti_cns_0001155-snap-gene-0.7"/>
</dbReference>
<evidence type="ECO:0000256" key="8">
    <source>
        <dbReference type="ARBA" id="ARBA00023303"/>
    </source>
</evidence>
<evidence type="ECO:0000256" key="6">
    <source>
        <dbReference type="ARBA" id="ARBA00023065"/>
    </source>
</evidence>
<dbReference type="PRINTS" id="PR01262">
    <property type="entry name" value="INNEXIN"/>
</dbReference>
<keyword evidence="3" id="KW-1003">Cell membrane</keyword>
<gene>
    <name evidence="9" type="primary">inx</name>
</gene>
<sequence length="169" mass="19037">MILQDFFTYMRQAEVLSHVGLDDFADKLSFIYSVWFLLVCSSLATAKNYFASPIVCYLPSIVGSHEGQSSYVNSICYSEGTYNFLIDSSDPDWDQPYRSRKIFYYQWLPLVLGLQGALLYSPRIVWQVAVARCGAGVNLLQLVRSAREAAAEPLATKVPDGRREKLLSS</sequence>
<keyword evidence="4" id="KW-0812">Transmembrane</keyword>
<evidence type="ECO:0000256" key="9">
    <source>
        <dbReference type="RuleBase" id="RU010713"/>
    </source>
</evidence>
<dbReference type="InterPro" id="IPR000990">
    <property type="entry name" value="Innexin"/>
</dbReference>
<keyword evidence="6 9" id="KW-0406">Ion transport</keyword>
<evidence type="ECO:0000256" key="4">
    <source>
        <dbReference type="ARBA" id="ARBA00022692"/>
    </source>
</evidence>
<evidence type="ECO:0000313" key="13">
    <source>
        <dbReference type="WBParaSite" id="maker-uti_cns_0002607-snap-gene-0.5-mRNA-1"/>
    </source>
</evidence>
<dbReference type="WBParaSite" id="maker-uti_cns_0002607-snap-gene-0.5-mRNA-1">
    <property type="protein sequence ID" value="maker-uti_cns_0002607-snap-gene-0.5-mRNA-1"/>
    <property type="gene ID" value="maker-uti_cns_0002607-snap-gene-0.5"/>
</dbReference>
<keyword evidence="10" id="KW-1185">Reference proteome</keyword>
<evidence type="ECO:0000313" key="11">
    <source>
        <dbReference type="WBParaSite" id="maker-uti_cns_0001155-snap-gene-0.7-mRNA-1"/>
    </source>
</evidence>
<dbReference type="Proteomes" id="UP000095280">
    <property type="component" value="Unplaced"/>
</dbReference>
<proteinExistence type="inferred from homology"/>
<evidence type="ECO:0000256" key="2">
    <source>
        <dbReference type="ARBA" id="ARBA00022448"/>
    </source>
</evidence>
<dbReference type="GO" id="GO:0005243">
    <property type="term" value="F:gap junction channel activity"/>
    <property type="evidence" value="ECO:0007669"/>
    <property type="project" value="TreeGrafter"/>
</dbReference>
<dbReference type="GO" id="GO:0005886">
    <property type="term" value="C:plasma membrane"/>
    <property type="evidence" value="ECO:0007669"/>
    <property type="project" value="UniProtKB-SubCell"/>
</dbReference>
<keyword evidence="8 9" id="KW-0407">Ion channel</keyword>
<evidence type="ECO:0000256" key="1">
    <source>
        <dbReference type="ARBA" id="ARBA00004651"/>
    </source>
</evidence>